<keyword evidence="2" id="KW-1185">Reference proteome</keyword>
<name>A0A8X6T1Y5_TRICX</name>
<proteinExistence type="predicted"/>
<organism evidence="1 2">
    <name type="scientific">Trichonephila clavipes</name>
    <name type="common">Golden silk orbweaver</name>
    <name type="synonym">Nephila clavipes</name>
    <dbReference type="NCBI Taxonomy" id="2585209"/>
    <lineage>
        <taxon>Eukaryota</taxon>
        <taxon>Metazoa</taxon>
        <taxon>Ecdysozoa</taxon>
        <taxon>Arthropoda</taxon>
        <taxon>Chelicerata</taxon>
        <taxon>Arachnida</taxon>
        <taxon>Araneae</taxon>
        <taxon>Araneomorphae</taxon>
        <taxon>Entelegynae</taxon>
        <taxon>Araneoidea</taxon>
        <taxon>Nephilidae</taxon>
        <taxon>Trichonephila</taxon>
    </lineage>
</organism>
<accession>A0A8X6T1Y5</accession>
<protein>
    <submittedName>
        <fullName evidence="1">Uncharacterized protein</fullName>
    </submittedName>
</protein>
<evidence type="ECO:0000313" key="2">
    <source>
        <dbReference type="Proteomes" id="UP000887159"/>
    </source>
</evidence>
<dbReference type="AlphaFoldDB" id="A0A8X6T1Y5"/>
<dbReference type="EMBL" id="BMAU01021358">
    <property type="protein sequence ID" value="GFY21793.1"/>
    <property type="molecule type" value="Genomic_DNA"/>
</dbReference>
<reference evidence="1" key="1">
    <citation type="submission" date="2020-08" db="EMBL/GenBank/DDBJ databases">
        <title>Multicomponent nature underlies the extraordinary mechanical properties of spider dragline silk.</title>
        <authorList>
            <person name="Kono N."/>
            <person name="Nakamura H."/>
            <person name="Mori M."/>
            <person name="Yoshida Y."/>
            <person name="Ohtoshi R."/>
            <person name="Malay A.D."/>
            <person name="Moran D.A.P."/>
            <person name="Tomita M."/>
            <person name="Numata K."/>
            <person name="Arakawa K."/>
        </authorList>
    </citation>
    <scope>NUCLEOTIDE SEQUENCE</scope>
</reference>
<evidence type="ECO:0000313" key="1">
    <source>
        <dbReference type="EMBL" id="GFY21793.1"/>
    </source>
</evidence>
<comment type="caution">
    <text evidence="1">The sequence shown here is derived from an EMBL/GenBank/DDBJ whole genome shotgun (WGS) entry which is preliminary data.</text>
</comment>
<sequence length="73" mass="8403">MLVTLSERETISLVESRTTVDSYTRTSTSQYRVKESTDDGFPFHASHSSSERIHVTSNHLPDEFGWRRQISSK</sequence>
<gene>
    <name evidence="1" type="ORF">TNCV_1169371</name>
</gene>
<dbReference type="Proteomes" id="UP000887159">
    <property type="component" value="Unassembled WGS sequence"/>
</dbReference>